<proteinExistence type="predicted"/>
<keyword evidence="2" id="KW-1185">Reference proteome</keyword>
<evidence type="ECO:0000313" key="1">
    <source>
        <dbReference type="EMBL" id="GFO67871.1"/>
    </source>
</evidence>
<protein>
    <submittedName>
        <fullName evidence="1">Uncharacterized protein</fullName>
    </submittedName>
</protein>
<gene>
    <name evidence="1" type="ORF">GMLC_14500</name>
</gene>
<comment type="caution">
    <text evidence="1">The sequence shown here is derived from an EMBL/GenBank/DDBJ whole genome shotgun (WGS) entry which is preliminary data.</text>
</comment>
<reference evidence="2" key="1">
    <citation type="submission" date="2020-06" db="EMBL/GenBank/DDBJ databases">
        <title>Draft genomic sequecing of Geomonas sp. Red745.</title>
        <authorList>
            <person name="Itoh H."/>
            <person name="Xu Z.X."/>
            <person name="Ushijima N."/>
            <person name="Masuda Y."/>
            <person name="Shiratori Y."/>
            <person name="Senoo K."/>
        </authorList>
    </citation>
    <scope>NUCLEOTIDE SEQUENCE [LARGE SCALE GENOMIC DNA]</scope>
    <source>
        <strain evidence="2">Red745</strain>
    </source>
</reference>
<accession>A0A6V8N5Y0</accession>
<dbReference type="RefSeq" id="WP_183360415.1">
    <property type="nucleotide sequence ID" value="NZ_BLXZ01000003.1"/>
</dbReference>
<dbReference type="Proteomes" id="UP000587586">
    <property type="component" value="Unassembled WGS sequence"/>
</dbReference>
<dbReference type="AlphaFoldDB" id="A0A6V8N5Y0"/>
<sequence>MERIDSVDGLFHEGNSAAGQKGTKVTAVWLNALQEEVISRGGSILTSDVEAALDETHGILFANPAEGITVRYHIPAYATVGALKRFKVKNIGQGTAEIDASDAKTIDGDLVLTLAPGDRCEIVKDGTNWQTI</sequence>
<dbReference type="EMBL" id="BLXZ01000003">
    <property type="protein sequence ID" value="GFO67871.1"/>
    <property type="molecule type" value="Genomic_DNA"/>
</dbReference>
<name>A0A6V8N5Y0_9BACT</name>
<organism evidence="1 2">
    <name type="scientific">Geomonas limicola</name>
    <dbReference type="NCBI Taxonomy" id="2740186"/>
    <lineage>
        <taxon>Bacteria</taxon>
        <taxon>Pseudomonadati</taxon>
        <taxon>Thermodesulfobacteriota</taxon>
        <taxon>Desulfuromonadia</taxon>
        <taxon>Geobacterales</taxon>
        <taxon>Geobacteraceae</taxon>
        <taxon>Geomonas</taxon>
    </lineage>
</organism>
<evidence type="ECO:0000313" key="2">
    <source>
        <dbReference type="Proteomes" id="UP000587586"/>
    </source>
</evidence>